<dbReference type="Proteomes" id="UP001214250">
    <property type="component" value="Chromosome 2"/>
</dbReference>
<proteinExistence type="predicted"/>
<dbReference type="Gene3D" id="3.40.190.80">
    <property type="match status" value="1"/>
</dbReference>
<evidence type="ECO:0008006" key="3">
    <source>
        <dbReference type="Google" id="ProtNLM"/>
    </source>
</evidence>
<dbReference type="Gene3D" id="3.30.540.10">
    <property type="entry name" value="Fructose-1,6-Bisphosphatase, subunit A, domain 1"/>
    <property type="match status" value="1"/>
</dbReference>
<keyword evidence="2" id="KW-1185">Reference proteome</keyword>
<gene>
    <name evidence="1" type="ORF">PQO03_17635</name>
</gene>
<reference evidence="1 2" key="1">
    <citation type="submission" date="2023-02" db="EMBL/GenBank/DDBJ databases">
        <title>Genome sequence of Lentisphaera profundi SAORIC-696.</title>
        <authorList>
            <person name="Kim e."/>
            <person name="Cho J.-C."/>
            <person name="Choi A."/>
            <person name="Kang I."/>
        </authorList>
    </citation>
    <scope>NUCLEOTIDE SEQUENCE [LARGE SCALE GENOMIC DNA]</scope>
    <source>
        <strain evidence="1 2">SAORIC-696</strain>
    </source>
</reference>
<protein>
    <recommendedName>
        <fullName evidence="3">Inositol monophosphatase</fullName>
    </recommendedName>
</protein>
<dbReference type="SUPFAM" id="SSF56655">
    <property type="entry name" value="Carbohydrate phosphatase"/>
    <property type="match status" value="1"/>
</dbReference>
<evidence type="ECO:0000313" key="2">
    <source>
        <dbReference type="Proteomes" id="UP001214250"/>
    </source>
</evidence>
<dbReference type="EMBL" id="CP117812">
    <property type="protein sequence ID" value="WDE97651.1"/>
    <property type="molecule type" value="Genomic_DNA"/>
</dbReference>
<accession>A0ABY7VUS0</accession>
<organism evidence="1 2">
    <name type="scientific">Lentisphaera profundi</name>
    <dbReference type="NCBI Taxonomy" id="1658616"/>
    <lineage>
        <taxon>Bacteria</taxon>
        <taxon>Pseudomonadati</taxon>
        <taxon>Lentisphaerota</taxon>
        <taxon>Lentisphaeria</taxon>
        <taxon>Lentisphaerales</taxon>
        <taxon>Lentisphaeraceae</taxon>
        <taxon>Lentisphaera</taxon>
    </lineage>
</organism>
<evidence type="ECO:0000313" key="1">
    <source>
        <dbReference type="EMBL" id="WDE97651.1"/>
    </source>
</evidence>
<sequence length="334" mass="37534">MNWNEVRNFLLNLGEAIADYAHKKICSENFSSLSSVHSISNSDTIYQIDSYAEEVIVRVLEQQAHKFGGIVLIAEGIGEDEITSYPNKKAFEDCQVRIIMDPIDGTRGLMYDKRSAFFLAGVAKNLGSNTSLTDIFTSVMVEIPTSKMIYGDSLSALKDEGLSGYRRNILTQEKQNLELAPSQETHLRGGFAQISRFFSPGRTELAQIEEELIDTLYPDAQDGEILNFEDQYISTGGQLYEMIMGKDRFIADIRPALYNSMKHLRKGHVCHPYDMASLLIVEEAGIIITDIHGQTLNAPMNTQDPINWIAYANKEIHKEVSSVFHCILEKHGLK</sequence>
<dbReference type="RefSeq" id="WP_274152166.1">
    <property type="nucleotide sequence ID" value="NZ_CP117812.1"/>
</dbReference>
<name>A0ABY7VUS0_9BACT</name>